<comment type="subcellular location">
    <subcellularLocation>
        <location evidence="1">Membrane</location>
        <topology evidence="1">Multi-pass membrane protein</topology>
    </subcellularLocation>
</comment>
<comment type="caution">
    <text evidence="16">The sequence shown here is derived from an EMBL/GenBank/DDBJ whole genome shotgun (WGS) entry which is preliminary data.</text>
</comment>
<protein>
    <submittedName>
        <fullName evidence="16">3-beta-hydroxysteroid-Delta(8), Delta(7)-isomerase</fullName>
    </submittedName>
</protein>
<dbReference type="PANTHER" id="PTHR14207">
    <property type="entry name" value="STEROL ISOMERASE"/>
    <property type="match status" value="1"/>
</dbReference>
<dbReference type="InterPro" id="IPR007905">
    <property type="entry name" value="EBP"/>
</dbReference>
<evidence type="ECO:0000256" key="8">
    <source>
        <dbReference type="ARBA" id="ARBA00023098"/>
    </source>
</evidence>
<keyword evidence="7" id="KW-0756">Sterol biosynthesis</keyword>
<dbReference type="GO" id="GO:0047750">
    <property type="term" value="F:cholestenol delta-isomerase activity"/>
    <property type="evidence" value="ECO:0007669"/>
    <property type="project" value="InterPro"/>
</dbReference>
<dbReference type="GO" id="GO:0005783">
    <property type="term" value="C:endoplasmic reticulum"/>
    <property type="evidence" value="ECO:0007669"/>
    <property type="project" value="TreeGrafter"/>
</dbReference>
<evidence type="ECO:0000256" key="5">
    <source>
        <dbReference type="ARBA" id="ARBA00022955"/>
    </source>
</evidence>
<evidence type="ECO:0000313" key="16">
    <source>
        <dbReference type="EMBL" id="TKW59152.1"/>
    </source>
</evidence>
<dbReference type="GO" id="GO:0000247">
    <property type="term" value="F:C-8 sterol isomerase activity"/>
    <property type="evidence" value="ECO:0007669"/>
    <property type="project" value="TreeGrafter"/>
</dbReference>
<evidence type="ECO:0000259" key="15">
    <source>
        <dbReference type="PROSITE" id="PS51751"/>
    </source>
</evidence>
<sequence length="282" mass="31854">MRLESSPSSCCRWLHTCIYTVIIAQPPQVIIPLYLQPDESETLAVAAKTAMNASIPLHPYYPSDAILPGYVANTFSARELQAIFAAGATAILALTYHLIKKTRPNLPNGEVATALWFTLSAFIHFFFEGYFAYNQANMPATVHIFGQLWKEYSLSDSRYLTRDSFIVCMETITAVFWGPLSFACAYCVVAAHPLRHPLQLIVSLGQLYGDVLYFATCSFDKLAAGIAHCRPEDFYFWCYYVFCNAFWIVIPLYLIVRSCGETKRAFEKAAELEGRSERKKKI</sequence>
<dbReference type="PANTHER" id="PTHR14207:SF0">
    <property type="entry name" value="3-BETA-HYDROXYSTEROID-DELTA(8),DELTA(7)-ISOMERASE"/>
    <property type="match status" value="1"/>
</dbReference>
<feature type="transmembrane region" description="Helical" evidence="14">
    <location>
        <begin position="80"/>
        <end position="99"/>
    </location>
</feature>
<keyword evidence="12 16" id="KW-0413">Isomerase</keyword>
<evidence type="ECO:0000256" key="9">
    <source>
        <dbReference type="ARBA" id="ARBA00023136"/>
    </source>
</evidence>
<keyword evidence="10" id="KW-1207">Sterol metabolism</keyword>
<evidence type="ECO:0000256" key="3">
    <source>
        <dbReference type="ARBA" id="ARBA00022516"/>
    </source>
</evidence>
<keyword evidence="4 13" id="KW-0812">Transmembrane</keyword>
<organism evidence="16 17">
    <name type="scientific">Colletotrichum tanaceti</name>
    <dbReference type="NCBI Taxonomy" id="1306861"/>
    <lineage>
        <taxon>Eukaryota</taxon>
        <taxon>Fungi</taxon>
        <taxon>Dikarya</taxon>
        <taxon>Ascomycota</taxon>
        <taxon>Pezizomycotina</taxon>
        <taxon>Sordariomycetes</taxon>
        <taxon>Hypocreomycetidae</taxon>
        <taxon>Glomerellales</taxon>
        <taxon>Glomerellaceae</taxon>
        <taxon>Colletotrichum</taxon>
        <taxon>Colletotrichum destructivum species complex</taxon>
    </lineage>
</organism>
<keyword evidence="6 13" id="KW-1133">Transmembrane helix</keyword>
<evidence type="ECO:0000256" key="10">
    <source>
        <dbReference type="ARBA" id="ARBA00023166"/>
    </source>
</evidence>
<evidence type="ECO:0000256" key="6">
    <source>
        <dbReference type="ARBA" id="ARBA00022989"/>
    </source>
</evidence>
<accession>A0A4U6XTC8</accession>
<name>A0A4U6XTC8_9PEZI</name>
<evidence type="ECO:0000256" key="2">
    <source>
        <dbReference type="ARBA" id="ARBA00008337"/>
    </source>
</evidence>
<evidence type="ECO:0000256" key="14">
    <source>
        <dbReference type="SAM" id="Phobius"/>
    </source>
</evidence>
<comment type="similarity">
    <text evidence="2">Belongs to the EBP family.</text>
</comment>
<dbReference type="EMBL" id="PJEX01000013">
    <property type="protein sequence ID" value="TKW59152.1"/>
    <property type="molecule type" value="Genomic_DNA"/>
</dbReference>
<reference evidence="16 17" key="1">
    <citation type="journal article" date="2019" name="PLoS ONE">
        <title>Comparative genome analysis indicates high evolutionary potential of pathogenicity genes in Colletotrichum tanaceti.</title>
        <authorList>
            <person name="Lelwala R.V."/>
            <person name="Korhonen P.K."/>
            <person name="Young N.D."/>
            <person name="Scott J.B."/>
            <person name="Ades P.A."/>
            <person name="Gasser R.B."/>
            <person name="Taylor P.W.J."/>
        </authorList>
    </citation>
    <scope>NUCLEOTIDE SEQUENCE [LARGE SCALE GENOMIC DNA]</scope>
    <source>
        <strain evidence="16">BRIP57314</strain>
    </source>
</reference>
<dbReference type="GO" id="GO:0016020">
    <property type="term" value="C:membrane"/>
    <property type="evidence" value="ECO:0007669"/>
    <property type="project" value="UniProtKB-SubCell"/>
</dbReference>
<evidence type="ECO:0000256" key="11">
    <source>
        <dbReference type="ARBA" id="ARBA00023221"/>
    </source>
</evidence>
<keyword evidence="11" id="KW-0753">Steroid metabolism</keyword>
<evidence type="ECO:0000256" key="1">
    <source>
        <dbReference type="ARBA" id="ARBA00004141"/>
    </source>
</evidence>
<dbReference type="Pfam" id="PF05241">
    <property type="entry name" value="EBP"/>
    <property type="match status" value="1"/>
</dbReference>
<proteinExistence type="inferred from homology"/>
<feature type="transmembrane region" description="Helical" evidence="14">
    <location>
        <begin position="111"/>
        <end position="133"/>
    </location>
</feature>
<evidence type="ECO:0000256" key="7">
    <source>
        <dbReference type="ARBA" id="ARBA00023011"/>
    </source>
</evidence>
<dbReference type="PROSITE" id="PS51751">
    <property type="entry name" value="EXPERA"/>
    <property type="match status" value="1"/>
</dbReference>
<dbReference type="GO" id="GO:0004769">
    <property type="term" value="F:steroid Delta-isomerase activity"/>
    <property type="evidence" value="ECO:0007669"/>
    <property type="project" value="TreeGrafter"/>
</dbReference>
<evidence type="ECO:0000256" key="13">
    <source>
        <dbReference type="PROSITE-ProRule" id="PRU01087"/>
    </source>
</evidence>
<dbReference type="Proteomes" id="UP000310108">
    <property type="component" value="Unassembled WGS sequence"/>
</dbReference>
<dbReference type="OrthoDB" id="58557at2759"/>
<dbReference type="STRING" id="1306861.A0A4U6XTC8"/>
<feature type="transmembrane region" description="Helical" evidence="14">
    <location>
        <begin position="234"/>
        <end position="256"/>
    </location>
</feature>
<dbReference type="InterPro" id="IPR033118">
    <property type="entry name" value="EXPERA"/>
</dbReference>
<keyword evidence="8" id="KW-0443">Lipid metabolism</keyword>
<dbReference type="GO" id="GO:0016126">
    <property type="term" value="P:sterol biosynthetic process"/>
    <property type="evidence" value="ECO:0007669"/>
    <property type="project" value="UniProtKB-KW"/>
</dbReference>
<dbReference type="AlphaFoldDB" id="A0A4U6XTC8"/>
<keyword evidence="3" id="KW-0444">Lipid biosynthesis</keyword>
<feature type="transmembrane region" description="Helical" evidence="14">
    <location>
        <begin position="164"/>
        <end position="191"/>
    </location>
</feature>
<feature type="domain" description="EXPERA" evidence="15">
    <location>
        <begin position="109"/>
        <end position="255"/>
    </location>
</feature>
<evidence type="ECO:0000256" key="12">
    <source>
        <dbReference type="ARBA" id="ARBA00023235"/>
    </source>
</evidence>
<gene>
    <name evidence="16" type="primary">Ebp</name>
    <name evidence="16" type="ORF">CTA1_903</name>
</gene>
<evidence type="ECO:0000313" key="17">
    <source>
        <dbReference type="Proteomes" id="UP000310108"/>
    </source>
</evidence>
<keyword evidence="17" id="KW-1185">Reference proteome</keyword>
<keyword evidence="5" id="KW-0752">Steroid biosynthesis</keyword>
<evidence type="ECO:0000256" key="4">
    <source>
        <dbReference type="ARBA" id="ARBA00022692"/>
    </source>
</evidence>
<keyword evidence="9 13" id="KW-0472">Membrane</keyword>